<organism evidence="1 2">
    <name type="scientific">Propionibacterium australiense</name>
    <dbReference type="NCBI Taxonomy" id="119981"/>
    <lineage>
        <taxon>Bacteria</taxon>
        <taxon>Bacillati</taxon>
        <taxon>Actinomycetota</taxon>
        <taxon>Actinomycetes</taxon>
        <taxon>Propionibacteriales</taxon>
        <taxon>Propionibacteriaceae</taxon>
        <taxon>Propionibacterium</taxon>
    </lineage>
</organism>
<protein>
    <submittedName>
        <fullName evidence="1">Uncharacterized protein</fullName>
    </submittedName>
</protein>
<dbReference type="Proteomes" id="UP000279336">
    <property type="component" value="Unassembled WGS sequence"/>
</dbReference>
<sequence length="465" mass="48372">MNASTATGQLVWEHLRLECAPREVRVMDREQDRPVGTATISMASPWRLEDFALEADEATWRWRSAGTVAQLRLTADRTISARLVLTADEPVTGLAAGPSVGWRGAFSCPSWPGGSSGLVLLDERPSDGLVVTAGQTRGHVDAGERGLTLTPAGLDLAAGRSWVSAWTIDRHPHRAAALAALPGWLPHRLDVPAGEPVPIALPDAAVSGPGRISTNESGSLIEAEPGIHCFTVAGPGVDARLQLAWAESLGDVAARRARLIAGSDPRGADAAQAAIIAWADAGHELPHDQAMRFLAAWADELLDRPGQPVEPLAVAPLLAAAGTDPARLGAVAGRLGALPDSAGALLAWMGAAPVLAGSGITPPAPPADRDDPLCRVLSAVATHAPRVPDELWGLLPRLHSGLPWPMAPEHATDAALCCAGLALAPAGWDVGARMPWSLPELVAATRAWLIAAGPGDQTLAWLLWG</sequence>
<evidence type="ECO:0000313" key="1">
    <source>
        <dbReference type="EMBL" id="RLP13010.1"/>
    </source>
</evidence>
<accession>A0A8B3FVW4</accession>
<evidence type="ECO:0000313" key="2">
    <source>
        <dbReference type="Proteomes" id="UP000279336"/>
    </source>
</evidence>
<name>A0A8B3FVW4_9ACTN</name>
<dbReference type="OrthoDB" id="3720765at2"/>
<dbReference type="EMBL" id="RCIW01000001">
    <property type="protein sequence ID" value="RLP13010.1"/>
    <property type="molecule type" value="Genomic_DNA"/>
</dbReference>
<reference evidence="1 2" key="1">
    <citation type="submission" date="2018-10" db="EMBL/GenBank/DDBJ databases">
        <title>Propionibacterium australiense Genome Sequencing and Assembly.</title>
        <authorList>
            <person name="Bernier A.-M."/>
            <person name="Bernard K."/>
        </authorList>
    </citation>
    <scope>NUCLEOTIDE SEQUENCE [LARGE SCALE GENOMIC DNA]</scope>
    <source>
        <strain evidence="1 2">NML98A078</strain>
    </source>
</reference>
<dbReference type="AlphaFoldDB" id="A0A8B3FVW4"/>
<comment type="caution">
    <text evidence="1">The sequence shown here is derived from an EMBL/GenBank/DDBJ whole genome shotgun (WGS) entry which is preliminary data.</text>
</comment>
<dbReference type="RefSeq" id="WP_121587810.1">
    <property type="nucleotide sequence ID" value="NZ_LR134442.1"/>
</dbReference>
<proteinExistence type="predicted"/>
<gene>
    <name evidence="1" type="ORF">D7U36_00855</name>
</gene>